<comment type="caution">
    <text evidence="3">The sequence shown here is derived from an EMBL/GenBank/DDBJ whole genome shotgun (WGS) entry which is preliminary data.</text>
</comment>
<protein>
    <recommendedName>
        <fullName evidence="2">HTH cro/C1-type domain-containing protein</fullName>
    </recommendedName>
</protein>
<dbReference type="Pfam" id="PF01381">
    <property type="entry name" value="HTH_3"/>
    <property type="match status" value="1"/>
</dbReference>
<dbReference type="Proteomes" id="UP000220904">
    <property type="component" value="Unassembled WGS sequence"/>
</dbReference>
<dbReference type="EMBL" id="NOUV01000017">
    <property type="protein sequence ID" value="PDX86082.1"/>
    <property type="molecule type" value="Genomic_DNA"/>
</dbReference>
<proteinExistence type="predicted"/>
<dbReference type="PANTHER" id="PTHR46797:SF1">
    <property type="entry name" value="METHYLPHOSPHONATE SYNTHASE"/>
    <property type="match status" value="1"/>
</dbReference>
<dbReference type="SUPFAM" id="SSF47413">
    <property type="entry name" value="lambda repressor-like DNA-binding domains"/>
    <property type="match status" value="1"/>
</dbReference>
<dbReference type="InterPro" id="IPR001387">
    <property type="entry name" value="Cro/C1-type_HTH"/>
</dbReference>
<dbReference type="GO" id="GO:0005829">
    <property type="term" value="C:cytosol"/>
    <property type="evidence" value="ECO:0007669"/>
    <property type="project" value="TreeGrafter"/>
</dbReference>
<dbReference type="RefSeq" id="WP_097793076.1">
    <property type="nucleotide sequence ID" value="NZ_NOUV01000017.1"/>
</dbReference>
<dbReference type="PROSITE" id="PS50943">
    <property type="entry name" value="HTH_CROC1"/>
    <property type="match status" value="1"/>
</dbReference>
<gene>
    <name evidence="3" type="ORF">CHR60_11075</name>
</gene>
<organism evidence="3 4">
    <name type="scientific">Faecalibacterium prausnitzii</name>
    <dbReference type="NCBI Taxonomy" id="853"/>
    <lineage>
        <taxon>Bacteria</taxon>
        <taxon>Bacillati</taxon>
        <taxon>Bacillota</taxon>
        <taxon>Clostridia</taxon>
        <taxon>Eubacteriales</taxon>
        <taxon>Oscillospiraceae</taxon>
        <taxon>Faecalibacterium</taxon>
    </lineage>
</organism>
<evidence type="ECO:0000313" key="4">
    <source>
        <dbReference type="Proteomes" id="UP000220904"/>
    </source>
</evidence>
<evidence type="ECO:0000259" key="2">
    <source>
        <dbReference type="PROSITE" id="PS50943"/>
    </source>
</evidence>
<keyword evidence="1" id="KW-0238">DNA-binding</keyword>
<dbReference type="PANTHER" id="PTHR46797">
    <property type="entry name" value="HTH-TYPE TRANSCRIPTIONAL REGULATOR"/>
    <property type="match status" value="1"/>
</dbReference>
<dbReference type="InterPro" id="IPR010982">
    <property type="entry name" value="Lambda_DNA-bd_dom_sf"/>
</dbReference>
<evidence type="ECO:0000256" key="1">
    <source>
        <dbReference type="ARBA" id="ARBA00023125"/>
    </source>
</evidence>
<dbReference type="SMART" id="SM00530">
    <property type="entry name" value="HTH_XRE"/>
    <property type="match status" value="1"/>
</dbReference>
<evidence type="ECO:0000313" key="3">
    <source>
        <dbReference type="EMBL" id="PDX86082.1"/>
    </source>
</evidence>
<sequence>MDYNAIGKRIRAQRLQLNLSQEELAEMVGISAVHMSHIETANTKLSLPVLVDLACALGLRTDDLIFDKDTLGQDALLEEITLELKGCSHAQLLALRQILSSSKEAILKYLDT</sequence>
<accession>A0A2A7B474</accession>
<dbReference type="GO" id="GO:0003677">
    <property type="term" value="F:DNA binding"/>
    <property type="evidence" value="ECO:0007669"/>
    <property type="project" value="UniProtKB-KW"/>
</dbReference>
<dbReference type="CDD" id="cd00093">
    <property type="entry name" value="HTH_XRE"/>
    <property type="match status" value="1"/>
</dbReference>
<reference evidence="3 4" key="1">
    <citation type="journal article" date="2017" name="Front. Microbiol.">
        <title>New Insights into the Diversity of the Genus Faecalibacterium.</title>
        <authorList>
            <person name="Benevides L."/>
            <person name="Burman S."/>
            <person name="Martin R."/>
            <person name="Robert V."/>
            <person name="Thomas M."/>
            <person name="Miquel S."/>
            <person name="Chain F."/>
            <person name="Sokol H."/>
            <person name="Bermudez-Humaran L.G."/>
            <person name="Morrison M."/>
            <person name="Langella P."/>
            <person name="Azevedo V.A."/>
            <person name="Chatel J.M."/>
            <person name="Soares S."/>
        </authorList>
    </citation>
    <scope>NUCLEOTIDE SEQUENCE [LARGE SCALE GENOMIC DNA]</scope>
    <source>
        <strain evidence="3 4">AHMP21</strain>
    </source>
</reference>
<dbReference type="AlphaFoldDB" id="A0A2A7B474"/>
<dbReference type="Gene3D" id="1.10.260.40">
    <property type="entry name" value="lambda repressor-like DNA-binding domains"/>
    <property type="match status" value="1"/>
</dbReference>
<dbReference type="OrthoDB" id="1651614at2"/>
<dbReference type="GO" id="GO:0003700">
    <property type="term" value="F:DNA-binding transcription factor activity"/>
    <property type="evidence" value="ECO:0007669"/>
    <property type="project" value="TreeGrafter"/>
</dbReference>
<dbReference type="InterPro" id="IPR050807">
    <property type="entry name" value="TransReg_Diox_bact_type"/>
</dbReference>
<name>A0A2A7B474_9FIRM</name>
<feature type="domain" description="HTH cro/C1-type" evidence="2">
    <location>
        <begin position="10"/>
        <end position="64"/>
    </location>
</feature>